<dbReference type="Proteomes" id="UP000433876">
    <property type="component" value="Unassembled WGS sequence"/>
</dbReference>
<accession>A0A8S9A0K7</accession>
<evidence type="ECO:0000313" key="2">
    <source>
        <dbReference type="EMBL" id="KAA8635409.1"/>
    </source>
</evidence>
<dbReference type="PANTHER" id="PTHR42085">
    <property type="entry name" value="F-BOX DOMAIN-CONTAINING PROTEIN"/>
    <property type="match status" value="1"/>
</dbReference>
<dbReference type="AlphaFoldDB" id="A0A8S9A0K7"/>
<feature type="region of interest" description="Disordered" evidence="1">
    <location>
        <begin position="25"/>
        <end position="48"/>
    </location>
</feature>
<evidence type="ECO:0000313" key="3">
    <source>
        <dbReference type="Proteomes" id="UP000433876"/>
    </source>
</evidence>
<organism evidence="2 3">
    <name type="scientific">Sordaria macrospora</name>
    <dbReference type="NCBI Taxonomy" id="5147"/>
    <lineage>
        <taxon>Eukaryota</taxon>
        <taxon>Fungi</taxon>
        <taxon>Dikarya</taxon>
        <taxon>Ascomycota</taxon>
        <taxon>Pezizomycotina</taxon>
        <taxon>Sordariomycetes</taxon>
        <taxon>Sordariomycetidae</taxon>
        <taxon>Sordariales</taxon>
        <taxon>Sordariaceae</taxon>
        <taxon>Sordaria</taxon>
    </lineage>
</organism>
<gene>
    <name evidence="2" type="ORF">SMACR_00506</name>
</gene>
<dbReference type="PANTHER" id="PTHR42085:SF2">
    <property type="entry name" value="F-BOX DOMAIN-CONTAINING PROTEIN"/>
    <property type="match status" value="1"/>
</dbReference>
<dbReference type="InterPro" id="IPR038883">
    <property type="entry name" value="AN11006-like"/>
</dbReference>
<proteinExistence type="predicted"/>
<dbReference type="OMA" id="FDAWPSV"/>
<sequence length="354" mass="39657">MPRRAAQQLVGRRVTISKSSRTVTTMVDNAPPTPIPSNINTPLGSEYPSTYTSEAEGDVDGEIDGDIDGQVDEDVAKAMGALTLAPSAEATGSEASAPPKPLTRLERRRQYKPFPFLELPAELRVKIYEYFFDDTHYVLDLDPDNYRRIHKKLGFFRTCRTISLEAGYLFYSTHTFRIFPTHPGKHFKTKKPLLARMSSRQRSWITSLEMRLGPGWNKPPRGWVVNPALGLHECTSVRQLTVFVECDPSDGIFNGFRRADDFYEGFSRGLLTDVLTEMPFVNNVTFDAWSSVRRKGAMMRGLINTALSHGKHIRWGPERGWTDVDDEGEIVVPTSDMVATALLNGVGMDVVIVA</sequence>
<dbReference type="EMBL" id="NMPR01000012">
    <property type="protein sequence ID" value="KAA8635409.1"/>
    <property type="molecule type" value="Genomic_DNA"/>
</dbReference>
<dbReference type="VEuPathDB" id="FungiDB:SMAC_00506"/>
<evidence type="ECO:0000256" key="1">
    <source>
        <dbReference type="SAM" id="MobiDB-lite"/>
    </source>
</evidence>
<name>A0A8S9A0K7_SORMA</name>
<comment type="caution">
    <text evidence="2">The sequence shown here is derived from an EMBL/GenBank/DDBJ whole genome shotgun (WGS) entry which is preliminary data.</text>
</comment>
<reference evidence="2 3" key="1">
    <citation type="submission" date="2017-07" db="EMBL/GenBank/DDBJ databases">
        <title>Genome sequence of the Sordaria macrospora wild type strain R19027.</title>
        <authorList>
            <person name="Nowrousian M."/>
            <person name="Teichert I."/>
            <person name="Kueck U."/>
        </authorList>
    </citation>
    <scope>NUCLEOTIDE SEQUENCE [LARGE SCALE GENOMIC DNA]</scope>
    <source>
        <strain evidence="2 3">R19027</strain>
        <tissue evidence="2">Mycelium</tissue>
    </source>
</reference>
<protein>
    <submittedName>
        <fullName evidence="2">Uncharacterized protein</fullName>
    </submittedName>
</protein>